<evidence type="ECO:0000313" key="3">
    <source>
        <dbReference type="Proteomes" id="UP000070341"/>
    </source>
</evidence>
<comment type="caution">
    <text evidence="2">The sequence shown here is derived from an EMBL/GenBank/DDBJ whole genome shotgun (WGS) entry which is preliminary data.</text>
</comment>
<gene>
    <name evidence="2" type="ORF">AKJ40_03160</name>
</gene>
<protein>
    <submittedName>
        <fullName evidence="2">Uncharacterized protein</fullName>
    </submittedName>
</protein>
<evidence type="ECO:0000313" key="2">
    <source>
        <dbReference type="EMBL" id="KXA99440.1"/>
    </source>
</evidence>
<sequence length="84" mass="9583">MKTSTTGGSHVEIWDPSMRMKRKGWKLENTRDSLHEPGGKTVGGALTLKTKDPDPTEVQTQLHFSRPREIGLYIRPSLPKRHIY</sequence>
<evidence type="ECO:0000256" key="1">
    <source>
        <dbReference type="SAM" id="MobiDB-lite"/>
    </source>
</evidence>
<proteinExistence type="predicted"/>
<keyword evidence="3" id="KW-1185">Reference proteome</keyword>
<accession>A0A133UZ35</accession>
<organism evidence="2 3">
    <name type="scientific">candidate division MSBL1 archaeon SCGC-AAA259M10</name>
    <dbReference type="NCBI Taxonomy" id="1698270"/>
    <lineage>
        <taxon>Archaea</taxon>
        <taxon>Methanobacteriati</taxon>
        <taxon>Methanobacteriota</taxon>
        <taxon>candidate division MSBL1</taxon>
    </lineage>
</organism>
<name>A0A133UZ35_9EURY</name>
<dbReference type="AlphaFoldDB" id="A0A133UZ35"/>
<reference evidence="2 3" key="1">
    <citation type="journal article" date="2016" name="Sci. Rep.">
        <title>Metabolic traits of an uncultured archaeal lineage -MSBL1- from brine pools of the Red Sea.</title>
        <authorList>
            <person name="Mwirichia R."/>
            <person name="Alam I."/>
            <person name="Rashid M."/>
            <person name="Vinu M."/>
            <person name="Ba-Alawi W."/>
            <person name="Anthony Kamau A."/>
            <person name="Kamanda Ngugi D."/>
            <person name="Goker M."/>
            <person name="Klenk H.P."/>
            <person name="Bajic V."/>
            <person name="Stingl U."/>
        </authorList>
    </citation>
    <scope>NUCLEOTIDE SEQUENCE [LARGE SCALE GENOMIC DNA]</scope>
    <source>
        <strain evidence="2">SCGC-AAA259M10</strain>
    </source>
</reference>
<dbReference type="EMBL" id="LHXU01000050">
    <property type="protein sequence ID" value="KXA99440.1"/>
    <property type="molecule type" value="Genomic_DNA"/>
</dbReference>
<feature type="region of interest" description="Disordered" evidence="1">
    <location>
        <begin position="30"/>
        <end position="56"/>
    </location>
</feature>
<dbReference type="Proteomes" id="UP000070341">
    <property type="component" value="Unassembled WGS sequence"/>
</dbReference>